<evidence type="ECO:0000256" key="5">
    <source>
        <dbReference type="ARBA" id="ARBA00031445"/>
    </source>
</evidence>
<gene>
    <name evidence="10" type="ORF">F8C67_06950</name>
</gene>
<comment type="pathway">
    <text evidence="1 8">Bacterial outer membrane biogenesis; LPS core biosynthesis.</text>
</comment>
<sequence length="412" mass="46988">MLGFFQLGYAAYRTVANLTAPFNEKAQKWVAGRKQIYIDLADLSTSDKVLWFHAASLGEYEMGRPVLLKMKERYPEKKILVTFFSPSGYENRKHDSALDFACYLPHDQTRSVKKFLDRVNPEIAVFIKYEFWPVILKELISRKVPTSVISATFRENQFLFSNWAVSLRKLLHHFKLISVQDGRSQEILLSKGFTNVELTGDGRFDNVIRLFDEDFEHPVIEKFANERETIVGGSIWEEDEEVLLPQINRHPYFNFLLAPHDVSKSNVQRLLKRIPANAVLLSECDEQTDLQDVKVLIIDSIGVLSRAYRFGRIAYVGGGFKTGLHNILEPAVYSLPVIYGPQHGKFWEAEGLQRAGGGFSIKSQEEVDALLKKWGDYPAERETAGLAAREFILQNAGASEKTAELLHRQLTQ</sequence>
<evidence type="ECO:0000256" key="2">
    <source>
        <dbReference type="ARBA" id="ARBA00012621"/>
    </source>
</evidence>
<dbReference type="Pfam" id="PF04413">
    <property type="entry name" value="Glycos_transf_N"/>
    <property type="match status" value="1"/>
</dbReference>
<feature type="active site" description="Proton acceptor" evidence="7">
    <location>
        <position position="59"/>
    </location>
</feature>
<comment type="catalytic activity">
    <reaction evidence="6 8">
        <text>lipid IVA (E. coli) + CMP-3-deoxy-beta-D-manno-octulosonate = alpha-Kdo-(2-&gt;6)-lipid IVA (E. coli) + CMP + H(+)</text>
        <dbReference type="Rhea" id="RHEA:28066"/>
        <dbReference type="ChEBI" id="CHEBI:15378"/>
        <dbReference type="ChEBI" id="CHEBI:58603"/>
        <dbReference type="ChEBI" id="CHEBI:60364"/>
        <dbReference type="ChEBI" id="CHEBI:60377"/>
        <dbReference type="ChEBI" id="CHEBI:85987"/>
        <dbReference type="EC" id="2.4.99.12"/>
    </reaction>
</comment>
<evidence type="ECO:0000256" key="1">
    <source>
        <dbReference type="ARBA" id="ARBA00004713"/>
    </source>
</evidence>
<evidence type="ECO:0000259" key="9">
    <source>
        <dbReference type="Pfam" id="PF04413"/>
    </source>
</evidence>
<dbReference type="InterPro" id="IPR039901">
    <property type="entry name" value="Kdotransferase"/>
</dbReference>
<dbReference type="InterPro" id="IPR007507">
    <property type="entry name" value="Glycos_transf_N"/>
</dbReference>
<dbReference type="GO" id="GO:0043842">
    <property type="term" value="F:Kdo transferase activity"/>
    <property type="evidence" value="ECO:0007669"/>
    <property type="project" value="UniProtKB-EC"/>
</dbReference>
<dbReference type="AlphaFoldDB" id="A0A6N6RHS5"/>
<dbReference type="GO" id="GO:0005886">
    <property type="term" value="C:plasma membrane"/>
    <property type="evidence" value="ECO:0007669"/>
    <property type="project" value="UniProtKB-SubCell"/>
</dbReference>
<evidence type="ECO:0000256" key="4">
    <source>
        <dbReference type="ARBA" id="ARBA00022679"/>
    </source>
</evidence>
<dbReference type="EMBL" id="WBVO01000004">
    <property type="protein sequence ID" value="KAB2810317.1"/>
    <property type="molecule type" value="Genomic_DNA"/>
</dbReference>
<keyword evidence="11" id="KW-1185">Reference proteome</keyword>
<accession>A0A6N6RHS5</accession>
<keyword evidence="8" id="KW-0472">Membrane</keyword>
<evidence type="ECO:0000256" key="7">
    <source>
        <dbReference type="PIRSR" id="PIRSR639901-1"/>
    </source>
</evidence>
<evidence type="ECO:0000313" key="10">
    <source>
        <dbReference type="EMBL" id="KAB2810317.1"/>
    </source>
</evidence>
<dbReference type="GO" id="GO:0009245">
    <property type="term" value="P:lipid A biosynthetic process"/>
    <property type="evidence" value="ECO:0007669"/>
    <property type="project" value="TreeGrafter"/>
</dbReference>
<dbReference type="PANTHER" id="PTHR42755:SF1">
    <property type="entry name" value="3-DEOXY-D-MANNO-OCTULOSONIC ACID TRANSFERASE, MITOCHONDRIAL-RELATED"/>
    <property type="match status" value="1"/>
</dbReference>
<feature type="domain" description="3-deoxy-D-manno-octulosonic-acid transferase N-terminal" evidence="9">
    <location>
        <begin position="44"/>
        <end position="205"/>
    </location>
</feature>
<evidence type="ECO:0000313" key="11">
    <source>
        <dbReference type="Proteomes" id="UP000468650"/>
    </source>
</evidence>
<dbReference type="UniPathway" id="UPA00958"/>
<protein>
    <recommendedName>
        <fullName evidence="3 8">3-deoxy-D-manno-octulosonic acid transferase</fullName>
        <shortName evidence="8">Kdo transferase</shortName>
        <ecNumber evidence="2 8">2.4.99.12</ecNumber>
    </recommendedName>
    <alternativeName>
        <fullName evidence="5 8">Lipid IV(A) 3-deoxy-D-manno-octulosonic acid transferase</fullName>
    </alternativeName>
</protein>
<evidence type="ECO:0000256" key="3">
    <source>
        <dbReference type="ARBA" id="ARBA00019077"/>
    </source>
</evidence>
<comment type="similarity">
    <text evidence="8">Belongs to the glycosyltransferase group 1 family.</text>
</comment>
<organism evidence="10 11">
    <name type="scientific">Phaeocystidibacter luteus</name>
    <dbReference type="NCBI Taxonomy" id="911197"/>
    <lineage>
        <taxon>Bacteria</taxon>
        <taxon>Pseudomonadati</taxon>
        <taxon>Bacteroidota</taxon>
        <taxon>Flavobacteriia</taxon>
        <taxon>Flavobacteriales</taxon>
        <taxon>Phaeocystidibacteraceae</taxon>
        <taxon>Phaeocystidibacter</taxon>
    </lineage>
</organism>
<name>A0A6N6RHS5_9FLAO</name>
<dbReference type="Proteomes" id="UP000468650">
    <property type="component" value="Unassembled WGS sequence"/>
</dbReference>
<evidence type="ECO:0000256" key="8">
    <source>
        <dbReference type="RuleBase" id="RU365103"/>
    </source>
</evidence>
<evidence type="ECO:0000256" key="6">
    <source>
        <dbReference type="ARBA" id="ARBA00049183"/>
    </source>
</evidence>
<reference evidence="10 11" key="1">
    <citation type="submission" date="2019-09" db="EMBL/GenBank/DDBJ databases">
        <title>Genomes of family Cryomorphaceae.</title>
        <authorList>
            <person name="Bowman J.P."/>
        </authorList>
    </citation>
    <scope>NUCLEOTIDE SEQUENCE [LARGE SCALE GENOMIC DNA]</scope>
    <source>
        <strain evidence="10 11">LMG 25704</strain>
    </source>
</reference>
<keyword evidence="8" id="KW-1003">Cell membrane</keyword>
<dbReference type="Gene3D" id="3.40.50.11720">
    <property type="entry name" value="3-Deoxy-D-manno-octulosonic-acid transferase, N-terminal domain"/>
    <property type="match status" value="1"/>
</dbReference>
<keyword evidence="4 8" id="KW-0808">Transferase</keyword>
<dbReference type="EC" id="2.4.99.12" evidence="2 8"/>
<dbReference type="InterPro" id="IPR038107">
    <property type="entry name" value="Glycos_transf_N_sf"/>
</dbReference>
<comment type="caution">
    <text evidence="10">The sequence shown here is derived from an EMBL/GenBank/DDBJ whole genome shotgun (WGS) entry which is preliminary data.</text>
</comment>
<dbReference type="OrthoDB" id="9789797at2"/>
<keyword evidence="8" id="KW-0448">Lipopolysaccharide biosynthesis</keyword>
<dbReference type="RefSeq" id="WP_151667106.1">
    <property type="nucleotide sequence ID" value="NZ_WBVO01000004.1"/>
</dbReference>
<dbReference type="Gene3D" id="3.40.50.2000">
    <property type="entry name" value="Glycogen Phosphorylase B"/>
    <property type="match status" value="1"/>
</dbReference>
<comment type="function">
    <text evidence="8">Involved in lipopolysaccharide (LPS) biosynthesis. Catalyzes the transfer of 3-deoxy-D-manno-octulosonate (Kdo) residue(s) from CMP-Kdo to lipid IV(A), the tetraacyldisaccharide-1,4'-bisphosphate precursor of lipid A.</text>
</comment>
<dbReference type="PANTHER" id="PTHR42755">
    <property type="entry name" value="3-DEOXY-MANNO-OCTULOSONATE CYTIDYLYLTRANSFERASE"/>
    <property type="match status" value="1"/>
</dbReference>
<dbReference type="GO" id="GO:0009244">
    <property type="term" value="P:lipopolysaccharide core region biosynthetic process"/>
    <property type="evidence" value="ECO:0007669"/>
    <property type="project" value="UniProtKB-UniRule"/>
</dbReference>
<comment type="subcellular location">
    <subcellularLocation>
        <location evidence="8">Cell membrane</location>
    </subcellularLocation>
</comment>
<proteinExistence type="inferred from homology"/>